<organism evidence="2 3">
    <name type="scientific">Drosophila yakuba</name>
    <name type="common">Fruit fly</name>
    <dbReference type="NCBI Taxonomy" id="7245"/>
    <lineage>
        <taxon>Eukaryota</taxon>
        <taxon>Metazoa</taxon>
        <taxon>Ecdysozoa</taxon>
        <taxon>Arthropoda</taxon>
        <taxon>Hexapoda</taxon>
        <taxon>Insecta</taxon>
        <taxon>Pterygota</taxon>
        <taxon>Neoptera</taxon>
        <taxon>Endopterygota</taxon>
        <taxon>Diptera</taxon>
        <taxon>Brachycera</taxon>
        <taxon>Muscomorpha</taxon>
        <taxon>Ephydroidea</taxon>
        <taxon>Drosophilidae</taxon>
        <taxon>Drosophila</taxon>
        <taxon>Sophophora</taxon>
    </lineage>
</organism>
<dbReference type="Pfam" id="PF08445">
    <property type="entry name" value="FR47"/>
    <property type="match status" value="1"/>
</dbReference>
<evidence type="ECO:0000313" key="2">
    <source>
        <dbReference type="EMBL" id="EDW90268.2"/>
    </source>
</evidence>
<keyword evidence="2" id="KW-0808">Transferase</keyword>
<dbReference type="AlphaFoldDB" id="B4P9D9"/>
<accession>B4P9D9</accession>
<evidence type="ECO:0000259" key="1">
    <source>
        <dbReference type="PROSITE" id="PS51186"/>
    </source>
</evidence>
<dbReference type="InterPro" id="IPR013653">
    <property type="entry name" value="GCN5-like_dom"/>
</dbReference>
<dbReference type="PANTHER" id="PTHR20958:SF10">
    <property type="entry name" value="GH05617P-RELATED"/>
    <property type="match status" value="1"/>
</dbReference>
<dbReference type="Gene3D" id="3.40.630.30">
    <property type="match status" value="2"/>
</dbReference>
<dbReference type="PROSITE" id="PS51186">
    <property type="entry name" value="GNAT"/>
    <property type="match status" value="1"/>
</dbReference>
<sequence>MESLSSCRGSVSEMDRLQQVGIQQLGDLKRVFTQEWPKYCKEYYCLDTFLELHKKDDQLKEVQVYALPNLELGLFVIVDHYQIFLGFLEAEESERLLKESLLKFSLYGGEQFASMPKRYFNVANDIIQANNLKLDLDSTTLSLVLSKEEALLFQVEPPAGFTLKPVDVEDAQVINDQWEWSEPDSLALVHRQIQYDTSVGLYTKETKELVAWCIRASDGLLAVLQVKSSYKRRGFGQLIVKEFSRQEALLGRDTITEVVPENKASLGLFTKLGFKVIDQCHWLITESPRGDS</sequence>
<reference evidence="2 3" key="1">
    <citation type="journal article" date="2007" name="Nature">
        <title>Evolution of genes and genomes on the Drosophila phylogeny.</title>
        <authorList>
            <consortium name="Drosophila 12 Genomes Consortium"/>
            <person name="Clark A.G."/>
            <person name="Eisen M.B."/>
            <person name="Smith D.R."/>
            <person name="Bergman C.M."/>
            <person name="Oliver B."/>
            <person name="Markow T.A."/>
            <person name="Kaufman T.C."/>
            <person name="Kellis M."/>
            <person name="Gelbart W."/>
            <person name="Iyer V.N."/>
            <person name="Pollard D.A."/>
            <person name="Sackton T.B."/>
            <person name="Larracuente A.M."/>
            <person name="Singh N.D."/>
            <person name="Abad J.P."/>
            <person name="Abt D.N."/>
            <person name="Adryan B."/>
            <person name="Aguade M."/>
            <person name="Akashi H."/>
            <person name="Anderson W.W."/>
            <person name="Aquadro C.F."/>
            <person name="Ardell D.H."/>
            <person name="Arguello R."/>
            <person name="Artieri C.G."/>
            <person name="Barbash D.A."/>
            <person name="Barker D."/>
            <person name="Barsanti P."/>
            <person name="Batterham P."/>
            <person name="Batzoglou S."/>
            <person name="Begun D."/>
            <person name="Bhutkar A."/>
            <person name="Blanco E."/>
            <person name="Bosak S.A."/>
            <person name="Bradley R.K."/>
            <person name="Brand A.D."/>
            <person name="Brent M.R."/>
            <person name="Brooks A.N."/>
            <person name="Brown R.H."/>
            <person name="Butlin R.K."/>
            <person name="Caggese C."/>
            <person name="Calvi B.R."/>
            <person name="Bernardo de Carvalho A."/>
            <person name="Caspi A."/>
            <person name="Castrezana S."/>
            <person name="Celniker S.E."/>
            <person name="Chang J.L."/>
            <person name="Chapple C."/>
            <person name="Chatterji S."/>
            <person name="Chinwalla A."/>
            <person name="Civetta A."/>
            <person name="Clifton S.W."/>
            <person name="Comeron J.M."/>
            <person name="Costello J.C."/>
            <person name="Coyne J.A."/>
            <person name="Daub J."/>
            <person name="David R.G."/>
            <person name="Delcher A.L."/>
            <person name="Delehaunty K."/>
            <person name="Do C.B."/>
            <person name="Ebling H."/>
            <person name="Edwards K."/>
            <person name="Eickbush T."/>
            <person name="Evans J.D."/>
            <person name="Filipski A."/>
            <person name="Findeiss S."/>
            <person name="Freyhult E."/>
            <person name="Fulton L."/>
            <person name="Fulton R."/>
            <person name="Garcia A.C."/>
            <person name="Gardiner A."/>
            <person name="Garfield D.A."/>
            <person name="Garvin B.E."/>
            <person name="Gibson G."/>
            <person name="Gilbert D."/>
            <person name="Gnerre S."/>
            <person name="Godfrey J."/>
            <person name="Good R."/>
            <person name="Gotea V."/>
            <person name="Gravely B."/>
            <person name="Greenberg A.J."/>
            <person name="Griffiths-Jones S."/>
            <person name="Gross S."/>
            <person name="Guigo R."/>
            <person name="Gustafson E.A."/>
            <person name="Haerty W."/>
            <person name="Hahn M.W."/>
            <person name="Halligan D.L."/>
            <person name="Halpern A.L."/>
            <person name="Halter G.M."/>
            <person name="Han M.V."/>
            <person name="Heger A."/>
            <person name="Hillier L."/>
            <person name="Hinrichs A.S."/>
            <person name="Holmes I."/>
            <person name="Hoskins R.A."/>
            <person name="Hubisz M.J."/>
            <person name="Hultmark D."/>
            <person name="Huntley M.A."/>
            <person name="Jaffe D.B."/>
            <person name="Jagadeeshan S."/>
            <person name="Jeck W.R."/>
            <person name="Johnson J."/>
            <person name="Jones C.D."/>
            <person name="Jordan W.C."/>
            <person name="Karpen G.H."/>
            <person name="Kataoka E."/>
            <person name="Keightley P.D."/>
            <person name="Kheradpour P."/>
            <person name="Kirkness E.F."/>
            <person name="Koerich L.B."/>
            <person name="Kristiansen K."/>
            <person name="Kudrna D."/>
            <person name="Kulathinal R.J."/>
            <person name="Kumar S."/>
            <person name="Kwok R."/>
            <person name="Lander E."/>
            <person name="Langley C.H."/>
            <person name="Lapoint R."/>
            <person name="Lazzaro B.P."/>
            <person name="Lee S.J."/>
            <person name="Levesque L."/>
            <person name="Li R."/>
            <person name="Lin C.F."/>
            <person name="Lin M.F."/>
            <person name="Lindblad-Toh K."/>
            <person name="Llopart A."/>
            <person name="Long M."/>
            <person name="Low L."/>
            <person name="Lozovsky E."/>
            <person name="Lu J."/>
            <person name="Luo M."/>
            <person name="Machado C.A."/>
            <person name="Makalowski W."/>
            <person name="Marzo M."/>
            <person name="Matsuda M."/>
            <person name="Matzkin L."/>
            <person name="McAllister B."/>
            <person name="McBride C.S."/>
            <person name="McKernan B."/>
            <person name="McKernan K."/>
            <person name="Mendez-Lago M."/>
            <person name="Minx P."/>
            <person name="Mollenhauer M.U."/>
            <person name="Montooth K."/>
            <person name="Mount S.M."/>
            <person name="Mu X."/>
            <person name="Myers E."/>
            <person name="Negre B."/>
            <person name="Newfeld S."/>
            <person name="Nielsen R."/>
            <person name="Noor M.A."/>
            <person name="O'Grady P."/>
            <person name="Pachter L."/>
            <person name="Papaceit M."/>
            <person name="Parisi M.J."/>
            <person name="Parisi M."/>
            <person name="Parts L."/>
            <person name="Pedersen J.S."/>
            <person name="Pesole G."/>
            <person name="Phillippy A.M."/>
            <person name="Ponting C.P."/>
            <person name="Pop M."/>
            <person name="Porcelli D."/>
            <person name="Powell J.R."/>
            <person name="Prohaska S."/>
            <person name="Pruitt K."/>
            <person name="Puig M."/>
            <person name="Quesneville H."/>
            <person name="Ram K.R."/>
            <person name="Rand D."/>
            <person name="Rasmussen M.D."/>
            <person name="Reed L.K."/>
            <person name="Reenan R."/>
            <person name="Reily A."/>
            <person name="Remington K.A."/>
            <person name="Rieger T.T."/>
            <person name="Ritchie M.G."/>
            <person name="Robin C."/>
            <person name="Rogers Y.H."/>
            <person name="Rohde C."/>
            <person name="Rozas J."/>
            <person name="Rubenfield M.J."/>
            <person name="Ruiz A."/>
            <person name="Russo S."/>
            <person name="Salzberg S.L."/>
            <person name="Sanchez-Gracia A."/>
            <person name="Saranga D.J."/>
            <person name="Sato H."/>
            <person name="Schaeffer S.W."/>
            <person name="Schatz M.C."/>
            <person name="Schlenke T."/>
            <person name="Schwartz R."/>
            <person name="Segarra C."/>
            <person name="Singh R.S."/>
            <person name="Sirot L."/>
            <person name="Sirota M."/>
            <person name="Sisneros N.B."/>
            <person name="Smith C.D."/>
            <person name="Smith T.F."/>
            <person name="Spieth J."/>
            <person name="Stage D.E."/>
            <person name="Stark A."/>
            <person name="Stephan W."/>
            <person name="Strausberg R.L."/>
            <person name="Strempel S."/>
            <person name="Sturgill D."/>
            <person name="Sutton G."/>
            <person name="Sutton G.G."/>
            <person name="Tao W."/>
            <person name="Teichmann S."/>
            <person name="Tobari Y.N."/>
            <person name="Tomimura Y."/>
            <person name="Tsolas J.M."/>
            <person name="Valente V.L."/>
            <person name="Venter E."/>
            <person name="Venter J.C."/>
            <person name="Vicario S."/>
            <person name="Vieira F.G."/>
            <person name="Vilella A.J."/>
            <person name="Villasante A."/>
            <person name="Walenz B."/>
            <person name="Wang J."/>
            <person name="Wasserman M."/>
            <person name="Watts T."/>
            <person name="Wilson D."/>
            <person name="Wilson R.K."/>
            <person name="Wing R.A."/>
            <person name="Wolfner M.F."/>
            <person name="Wong A."/>
            <person name="Wong G.K."/>
            <person name="Wu C.I."/>
            <person name="Wu G."/>
            <person name="Yamamoto D."/>
            <person name="Yang H.P."/>
            <person name="Yang S.P."/>
            <person name="Yorke J.A."/>
            <person name="Yoshida K."/>
            <person name="Zdobnov E."/>
            <person name="Zhang P."/>
            <person name="Zhang Y."/>
            <person name="Zimin A.V."/>
            <person name="Baldwin J."/>
            <person name="Abdouelleil A."/>
            <person name="Abdulkadir J."/>
            <person name="Abebe A."/>
            <person name="Abera B."/>
            <person name="Abreu J."/>
            <person name="Acer S.C."/>
            <person name="Aftuck L."/>
            <person name="Alexander A."/>
            <person name="An P."/>
            <person name="Anderson E."/>
            <person name="Anderson S."/>
            <person name="Arachi H."/>
            <person name="Azer M."/>
            <person name="Bachantsang P."/>
            <person name="Barry A."/>
            <person name="Bayul T."/>
            <person name="Berlin A."/>
            <person name="Bessette D."/>
            <person name="Bloom T."/>
            <person name="Blye J."/>
            <person name="Boguslavskiy L."/>
            <person name="Bonnet C."/>
            <person name="Boukhgalter B."/>
            <person name="Bourzgui I."/>
            <person name="Brown A."/>
            <person name="Cahill P."/>
            <person name="Channer S."/>
            <person name="Cheshatsang Y."/>
            <person name="Chuda L."/>
            <person name="Citroen M."/>
            <person name="Collymore A."/>
            <person name="Cooke P."/>
            <person name="Costello M."/>
            <person name="D'Aco K."/>
            <person name="Daza R."/>
            <person name="De Haan G."/>
            <person name="DeGray S."/>
            <person name="DeMaso C."/>
            <person name="Dhargay N."/>
            <person name="Dooley K."/>
            <person name="Dooley E."/>
            <person name="Doricent M."/>
            <person name="Dorje P."/>
            <person name="Dorjee K."/>
            <person name="Dupes A."/>
            <person name="Elong R."/>
            <person name="Falk J."/>
            <person name="Farina A."/>
            <person name="Faro S."/>
            <person name="Ferguson D."/>
            <person name="Fisher S."/>
            <person name="Foley C.D."/>
            <person name="Franke A."/>
            <person name="Friedrich D."/>
            <person name="Gadbois L."/>
            <person name="Gearin G."/>
            <person name="Gearin C.R."/>
            <person name="Giannoukos G."/>
            <person name="Goode T."/>
            <person name="Graham J."/>
            <person name="Grandbois E."/>
            <person name="Grewal S."/>
            <person name="Gyaltsen K."/>
            <person name="Hafez N."/>
            <person name="Hagos B."/>
            <person name="Hall J."/>
            <person name="Henson C."/>
            <person name="Hollinger A."/>
            <person name="Honan T."/>
            <person name="Huard M.D."/>
            <person name="Hughes L."/>
            <person name="Hurhula B."/>
            <person name="Husby M.E."/>
            <person name="Kamat A."/>
            <person name="Kanga B."/>
            <person name="Kashin S."/>
            <person name="Khazanovich D."/>
            <person name="Kisner P."/>
            <person name="Lance K."/>
            <person name="Lara M."/>
            <person name="Lee W."/>
            <person name="Lennon N."/>
            <person name="Letendre F."/>
            <person name="LeVine R."/>
            <person name="Lipovsky A."/>
            <person name="Liu X."/>
            <person name="Liu J."/>
            <person name="Liu S."/>
            <person name="Lokyitsang T."/>
            <person name="Lokyitsang Y."/>
            <person name="Lubonja R."/>
            <person name="Lui A."/>
            <person name="MacDonald P."/>
            <person name="Magnisalis V."/>
            <person name="Maru K."/>
            <person name="Matthews C."/>
            <person name="McCusker W."/>
            <person name="McDonough S."/>
            <person name="Mehta T."/>
            <person name="Meldrim J."/>
            <person name="Meneus L."/>
            <person name="Mihai O."/>
            <person name="Mihalev A."/>
            <person name="Mihova T."/>
            <person name="Mittelman R."/>
            <person name="Mlenga V."/>
            <person name="Montmayeur A."/>
            <person name="Mulrain L."/>
            <person name="Navidi A."/>
            <person name="Naylor J."/>
            <person name="Negash T."/>
            <person name="Nguyen T."/>
            <person name="Nguyen N."/>
            <person name="Nicol R."/>
            <person name="Norbu C."/>
            <person name="Norbu N."/>
            <person name="Novod N."/>
            <person name="O'Neill B."/>
            <person name="Osman S."/>
            <person name="Markiewicz E."/>
            <person name="Oyono O.L."/>
            <person name="Patti C."/>
            <person name="Phunkhang P."/>
            <person name="Pierre F."/>
            <person name="Priest M."/>
            <person name="Raghuraman S."/>
            <person name="Rege F."/>
            <person name="Reyes R."/>
            <person name="Rise C."/>
            <person name="Rogov P."/>
            <person name="Ross K."/>
            <person name="Ryan E."/>
            <person name="Settipalli S."/>
            <person name="Shea T."/>
            <person name="Sherpa N."/>
            <person name="Shi L."/>
            <person name="Shih D."/>
            <person name="Sparrow T."/>
            <person name="Spaulding J."/>
            <person name="Stalker J."/>
            <person name="Stange-Thomann N."/>
            <person name="Stavropoulos S."/>
            <person name="Stone C."/>
            <person name="Strader C."/>
            <person name="Tesfaye S."/>
            <person name="Thomson T."/>
            <person name="Thoulutsang Y."/>
            <person name="Thoulutsang D."/>
            <person name="Topham K."/>
            <person name="Topping I."/>
            <person name="Tsamla T."/>
            <person name="Vassiliev H."/>
            <person name="Vo A."/>
            <person name="Wangchuk T."/>
            <person name="Wangdi T."/>
            <person name="Weiand M."/>
            <person name="Wilkinson J."/>
            <person name="Wilson A."/>
            <person name="Yadav S."/>
            <person name="Young G."/>
            <person name="Yu Q."/>
            <person name="Zembek L."/>
            <person name="Zhong D."/>
            <person name="Zimmer A."/>
            <person name="Zwirko Z."/>
            <person name="Jaffe D.B."/>
            <person name="Alvarez P."/>
            <person name="Brockman W."/>
            <person name="Butler J."/>
            <person name="Chin C."/>
            <person name="Gnerre S."/>
            <person name="Grabherr M."/>
            <person name="Kleber M."/>
            <person name="Mauceli E."/>
            <person name="MacCallum I."/>
        </authorList>
    </citation>
    <scope>NUCLEOTIDE SEQUENCE [LARGE SCALE GENOMIC DNA]</scope>
    <source>
        <strain evidence="3">Tai18E2 / Tucson 14021-0261.01</strain>
    </source>
</reference>
<feature type="domain" description="N-acetyltransferase" evidence="1">
    <location>
        <begin position="161"/>
        <end position="292"/>
    </location>
</feature>
<dbReference type="HOGENOM" id="CLU_058697_0_1_1"/>
<dbReference type="InterPro" id="IPR000182">
    <property type="entry name" value="GNAT_dom"/>
</dbReference>
<protein>
    <recommendedName>
        <fullName evidence="1">N-acetyltransferase domain-containing protein</fullName>
    </recommendedName>
</protein>
<dbReference type="OrthoDB" id="61870at2759"/>
<gene>
    <name evidence="2" type="primary">Dyak\GE13183</name>
    <name evidence="2" type="synonym">dyak_GLEANR_13417</name>
    <name evidence="2" type="synonym">GE13183</name>
    <name evidence="2" type="ORF">Dyak_GE13183</name>
</gene>
<dbReference type="Proteomes" id="UP000002282">
    <property type="component" value="Chromosome 2R"/>
</dbReference>
<reference evidence="2 3" key="2">
    <citation type="journal article" date="2007" name="PLoS Biol.">
        <title>Principles of genome evolution in the Drosophila melanogaster species group.</title>
        <authorList>
            <person name="Ranz J.M."/>
            <person name="Maurin D."/>
            <person name="Chan Y.S."/>
            <person name="von Grotthuss M."/>
            <person name="Hillier L.W."/>
            <person name="Roote J."/>
            <person name="Ashburner M."/>
            <person name="Bergman C.M."/>
        </authorList>
    </citation>
    <scope>NUCLEOTIDE SEQUENCE [LARGE SCALE GENOMIC DNA]</scope>
    <source>
        <strain evidence="3">Tai18E2 / Tucson 14021-0261.01</strain>
    </source>
</reference>
<dbReference type="EMBL" id="CM000158">
    <property type="protein sequence ID" value="EDW90268.2"/>
    <property type="molecule type" value="Genomic_DNA"/>
</dbReference>
<proteinExistence type="predicted"/>
<dbReference type="InterPro" id="IPR053225">
    <property type="entry name" value="Acyl-CoA_N-acyltransferase"/>
</dbReference>
<dbReference type="SUPFAM" id="SSF55729">
    <property type="entry name" value="Acyl-CoA N-acyltransferases (Nat)"/>
    <property type="match status" value="1"/>
</dbReference>
<dbReference type="GO" id="GO:0016747">
    <property type="term" value="F:acyltransferase activity, transferring groups other than amino-acyl groups"/>
    <property type="evidence" value="ECO:0007669"/>
    <property type="project" value="InterPro"/>
</dbReference>
<name>B4P9D9_DROYA</name>
<keyword evidence="2" id="KW-0012">Acyltransferase</keyword>
<evidence type="ECO:0000313" key="3">
    <source>
        <dbReference type="Proteomes" id="UP000002282"/>
    </source>
</evidence>
<dbReference type="KEGG" id="dya:Dyak_GE13183"/>
<dbReference type="InterPro" id="IPR016181">
    <property type="entry name" value="Acyl_CoA_acyltransferase"/>
</dbReference>
<keyword evidence="3" id="KW-1185">Reference proteome</keyword>
<dbReference type="PANTHER" id="PTHR20958">
    <property type="entry name" value="GLYCINE N-ACYLTRANSFERASE-LIKE PROTEIN"/>
    <property type="match status" value="1"/>
</dbReference>
<dbReference type="eggNOG" id="ENOG502RFRQ">
    <property type="taxonomic scope" value="Eukaryota"/>
</dbReference>